<dbReference type="EMBL" id="MWQN01000002">
    <property type="protein sequence ID" value="OPC79315.1"/>
    <property type="molecule type" value="Genomic_DNA"/>
</dbReference>
<dbReference type="PANTHER" id="PTHR46696">
    <property type="entry name" value="P450, PUTATIVE (EUROFUNG)-RELATED"/>
    <property type="match status" value="1"/>
</dbReference>
<evidence type="ECO:0000256" key="1">
    <source>
        <dbReference type="ARBA" id="ARBA00010617"/>
    </source>
</evidence>
<evidence type="ECO:0000256" key="4">
    <source>
        <dbReference type="ARBA" id="ARBA00023002"/>
    </source>
</evidence>
<dbReference type="FunFam" id="1.10.630.10:FF:000018">
    <property type="entry name" value="Cytochrome P450 monooxygenase"/>
    <property type="match status" value="1"/>
</dbReference>
<dbReference type="SUPFAM" id="SSF48264">
    <property type="entry name" value="Cytochrome P450"/>
    <property type="match status" value="1"/>
</dbReference>
<evidence type="ECO:0000256" key="5">
    <source>
        <dbReference type="ARBA" id="ARBA00023004"/>
    </source>
</evidence>
<evidence type="ECO:0000256" key="6">
    <source>
        <dbReference type="ARBA" id="ARBA00023033"/>
    </source>
</evidence>
<feature type="region of interest" description="Disordered" evidence="8">
    <location>
        <begin position="1"/>
        <end position="33"/>
    </location>
</feature>
<comment type="caution">
    <text evidence="9">The sequence shown here is derived from an EMBL/GenBank/DDBJ whole genome shotgun (WGS) entry which is preliminary data.</text>
</comment>
<name>A0A1T3NRF2_9ACTN</name>
<dbReference type="GO" id="GO:0005506">
    <property type="term" value="F:iron ion binding"/>
    <property type="evidence" value="ECO:0007669"/>
    <property type="project" value="InterPro"/>
</dbReference>
<dbReference type="GO" id="GO:0016705">
    <property type="term" value="F:oxidoreductase activity, acting on paired donors, with incorporation or reduction of molecular oxygen"/>
    <property type="evidence" value="ECO:0007669"/>
    <property type="project" value="InterPro"/>
</dbReference>
<keyword evidence="4 7" id="KW-0560">Oxidoreductase</keyword>
<dbReference type="GO" id="GO:0020037">
    <property type="term" value="F:heme binding"/>
    <property type="evidence" value="ECO:0007669"/>
    <property type="project" value="InterPro"/>
</dbReference>
<evidence type="ECO:0000313" key="10">
    <source>
        <dbReference type="Proteomes" id="UP000190037"/>
    </source>
</evidence>
<dbReference type="InterPro" id="IPR036396">
    <property type="entry name" value="Cyt_P450_sf"/>
</dbReference>
<dbReference type="STRING" id="159449.B4N89_35275"/>
<evidence type="ECO:0000256" key="8">
    <source>
        <dbReference type="SAM" id="MobiDB-lite"/>
    </source>
</evidence>
<reference evidence="9 10" key="1">
    <citation type="submission" date="2017-03" db="EMBL/GenBank/DDBJ databases">
        <title>Draft genome sequence of Streptomyces scabrisporus NF3, endophyte isolated from Amphipterygium adstringens.</title>
        <authorList>
            <person name="Vazquez M."/>
            <person name="Ceapa C.D."/>
            <person name="Rodriguez Luna D."/>
            <person name="Sanchez Esquivel S."/>
        </authorList>
    </citation>
    <scope>NUCLEOTIDE SEQUENCE [LARGE SCALE GENOMIC DNA]</scope>
    <source>
        <strain evidence="9 10">NF3</strain>
    </source>
</reference>
<dbReference type="InterPro" id="IPR001128">
    <property type="entry name" value="Cyt_P450"/>
</dbReference>
<evidence type="ECO:0000256" key="2">
    <source>
        <dbReference type="ARBA" id="ARBA00022617"/>
    </source>
</evidence>
<evidence type="ECO:0000256" key="7">
    <source>
        <dbReference type="RuleBase" id="RU000461"/>
    </source>
</evidence>
<protein>
    <submittedName>
        <fullName evidence="9">Cytochrome</fullName>
    </submittedName>
</protein>
<dbReference type="Pfam" id="PF00067">
    <property type="entry name" value="p450"/>
    <property type="match status" value="1"/>
</dbReference>
<organism evidence="9 10">
    <name type="scientific">Embleya scabrispora</name>
    <dbReference type="NCBI Taxonomy" id="159449"/>
    <lineage>
        <taxon>Bacteria</taxon>
        <taxon>Bacillati</taxon>
        <taxon>Actinomycetota</taxon>
        <taxon>Actinomycetes</taxon>
        <taxon>Kitasatosporales</taxon>
        <taxon>Streptomycetaceae</taxon>
        <taxon>Embleya</taxon>
    </lineage>
</organism>
<accession>A0A1T3NRF2</accession>
<dbReference type="AlphaFoldDB" id="A0A1T3NRF2"/>
<dbReference type="PROSITE" id="PS00086">
    <property type="entry name" value="CYTOCHROME_P450"/>
    <property type="match status" value="1"/>
</dbReference>
<dbReference type="InterPro" id="IPR017972">
    <property type="entry name" value="Cyt_P450_CS"/>
</dbReference>
<dbReference type="InterPro" id="IPR002397">
    <property type="entry name" value="Cyt_P450_B"/>
</dbReference>
<sequence>MTETAATFPTDESSTFPAGAGPDEAPAFPSDRTCPYRLPDSYNALRDASSSLRRVTLYDGRPAWVVTRYEAARALLADPRLSSNRANPDFPLTSPRLYALRNRKPGFLALDPPEHGPRRRMTISEFTVRRIKDMRPDVERIVHAAIDDLIADGPPADLVTRLSLPVPSMVICELLGVPYADHDLFQDASRRILQAVDGPEAVAARDLLEDYLGGLIARFEQDPGPGLLSHMVTEYVAKGALDRDELVDTAVLLLVAGHETTASMTSLGVITLLEHPEQHAALRADPTLIPGAVEELLRYLAIADIAGGRVAVADIEIDGQLIRAGDGVIVANSIVNRDGSVFEDPDTFDIRRSARHHLAFGYGIHQCLGQNLARLELEVVIAALFDRVPTLRLAVPVEDLKLRPGASIQGVNELPVTW</sequence>
<dbReference type="RefSeq" id="WP_078980531.1">
    <property type="nucleotide sequence ID" value="NZ_MWQN01000002.1"/>
</dbReference>
<feature type="compositionally biased region" description="Polar residues" evidence="8">
    <location>
        <begin position="1"/>
        <end position="16"/>
    </location>
</feature>
<gene>
    <name evidence="9" type="ORF">B4N89_35275</name>
</gene>
<dbReference type="Proteomes" id="UP000190037">
    <property type="component" value="Unassembled WGS sequence"/>
</dbReference>
<evidence type="ECO:0000313" key="9">
    <source>
        <dbReference type="EMBL" id="OPC79315.1"/>
    </source>
</evidence>
<dbReference type="OrthoDB" id="3664945at2"/>
<keyword evidence="3 7" id="KW-0479">Metal-binding</keyword>
<dbReference type="CDD" id="cd11030">
    <property type="entry name" value="CYP105-like"/>
    <property type="match status" value="1"/>
</dbReference>
<dbReference type="PRINTS" id="PR00385">
    <property type="entry name" value="P450"/>
</dbReference>
<dbReference type="GO" id="GO:0004497">
    <property type="term" value="F:monooxygenase activity"/>
    <property type="evidence" value="ECO:0007669"/>
    <property type="project" value="UniProtKB-KW"/>
</dbReference>
<dbReference type="PANTHER" id="PTHR46696:SF1">
    <property type="entry name" value="CYTOCHROME P450 YJIB-RELATED"/>
    <property type="match status" value="1"/>
</dbReference>
<proteinExistence type="inferred from homology"/>
<keyword evidence="6 7" id="KW-0503">Monooxygenase</keyword>
<keyword evidence="5 7" id="KW-0408">Iron</keyword>
<dbReference type="PRINTS" id="PR00359">
    <property type="entry name" value="BP450"/>
</dbReference>
<comment type="similarity">
    <text evidence="1 7">Belongs to the cytochrome P450 family.</text>
</comment>
<dbReference type="Gene3D" id="1.10.630.10">
    <property type="entry name" value="Cytochrome P450"/>
    <property type="match status" value="1"/>
</dbReference>
<evidence type="ECO:0000256" key="3">
    <source>
        <dbReference type="ARBA" id="ARBA00022723"/>
    </source>
</evidence>
<keyword evidence="2 7" id="KW-0349">Heme</keyword>
<keyword evidence="10" id="KW-1185">Reference proteome</keyword>